<evidence type="ECO:0000313" key="3">
    <source>
        <dbReference type="Proteomes" id="UP001054945"/>
    </source>
</evidence>
<accession>A0AAV4SF49</accession>
<protein>
    <submittedName>
        <fullName evidence="2">Uncharacterized protein</fullName>
    </submittedName>
</protein>
<name>A0AAV4SF49_CAEEX</name>
<keyword evidence="1" id="KW-0732">Signal</keyword>
<dbReference type="AlphaFoldDB" id="A0AAV4SF49"/>
<feature type="signal peptide" evidence="1">
    <location>
        <begin position="1"/>
        <end position="22"/>
    </location>
</feature>
<comment type="caution">
    <text evidence="2">The sequence shown here is derived from an EMBL/GenBank/DDBJ whole genome shotgun (WGS) entry which is preliminary data.</text>
</comment>
<feature type="chain" id="PRO_5043697080" evidence="1">
    <location>
        <begin position="23"/>
        <end position="87"/>
    </location>
</feature>
<organism evidence="2 3">
    <name type="scientific">Caerostris extrusa</name>
    <name type="common">Bark spider</name>
    <name type="synonym">Caerostris bankana</name>
    <dbReference type="NCBI Taxonomy" id="172846"/>
    <lineage>
        <taxon>Eukaryota</taxon>
        <taxon>Metazoa</taxon>
        <taxon>Ecdysozoa</taxon>
        <taxon>Arthropoda</taxon>
        <taxon>Chelicerata</taxon>
        <taxon>Arachnida</taxon>
        <taxon>Araneae</taxon>
        <taxon>Araneomorphae</taxon>
        <taxon>Entelegynae</taxon>
        <taxon>Araneoidea</taxon>
        <taxon>Araneidae</taxon>
        <taxon>Caerostris</taxon>
    </lineage>
</organism>
<evidence type="ECO:0000313" key="2">
    <source>
        <dbReference type="EMBL" id="GIY32335.1"/>
    </source>
</evidence>
<sequence length="87" mass="10016">MDKISFGFLLFLLWTFFIGTFSLKNPTVSFPSESVIGRRVSATCTPAMGEKMDFKWLKTEMKSLKRDKILISCHFLIFNHCDQSSNV</sequence>
<dbReference type="Proteomes" id="UP001054945">
    <property type="component" value="Unassembled WGS sequence"/>
</dbReference>
<reference evidence="2 3" key="1">
    <citation type="submission" date="2021-06" db="EMBL/GenBank/DDBJ databases">
        <title>Caerostris extrusa draft genome.</title>
        <authorList>
            <person name="Kono N."/>
            <person name="Arakawa K."/>
        </authorList>
    </citation>
    <scope>NUCLEOTIDE SEQUENCE [LARGE SCALE GENOMIC DNA]</scope>
</reference>
<gene>
    <name evidence="2" type="ORF">CEXT_281961</name>
</gene>
<dbReference type="EMBL" id="BPLR01009494">
    <property type="protein sequence ID" value="GIY32335.1"/>
    <property type="molecule type" value="Genomic_DNA"/>
</dbReference>
<proteinExistence type="predicted"/>
<keyword evidence="3" id="KW-1185">Reference proteome</keyword>
<evidence type="ECO:0000256" key="1">
    <source>
        <dbReference type="SAM" id="SignalP"/>
    </source>
</evidence>